<evidence type="ECO:0000313" key="3">
    <source>
        <dbReference type="EMBL" id="RNL41437.1"/>
    </source>
</evidence>
<feature type="domain" description="Glycosyltransferase 2-like" evidence="2">
    <location>
        <begin position="413"/>
        <end position="525"/>
    </location>
</feature>
<evidence type="ECO:0000313" key="4">
    <source>
        <dbReference type="Proteomes" id="UP000269591"/>
    </source>
</evidence>
<accession>A0A3N0B2W7</accession>
<dbReference type="SUPFAM" id="SSF53448">
    <property type="entry name" value="Nucleotide-diphospho-sugar transferases"/>
    <property type="match status" value="2"/>
</dbReference>
<dbReference type="CDD" id="cd00761">
    <property type="entry name" value="Glyco_tranf_GTA_type"/>
    <property type="match status" value="2"/>
</dbReference>
<protein>
    <recommendedName>
        <fullName evidence="2">Glycosyltransferase 2-like domain-containing protein</fullName>
    </recommendedName>
</protein>
<proteinExistence type="predicted"/>
<dbReference type="PANTHER" id="PTHR22916">
    <property type="entry name" value="GLYCOSYLTRANSFERASE"/>
    <property type="match status" value="1"/>
</dbReference>
<dbReference type="PANTHER" id="PTHR22916:SF3">
    <property type="entry name" value="UDP-GLCNAC:BETAGAL BETA-1,3-N-ACETYLGLUCOSAMINYLTRANSFERASE-LIKE PROTEIN 1"/>
    <property type="match status" value="1"/>
</dbReference>
<dbReference type="GO" id="GO:0016758">
    <property type="term" value="F:hexosyltransferase activity"/>
    <property type="evidence" value="ECO:0007669"/>
    <property type="project" value="UniProtKB-ARBA"/>
</dbReference>
<name>A0A3N0B2W7_9ACTN</name>
<feature type="domain" description="Glycosyltransferase 2-like" evidence="2">
    <location>
        <begin position="82"/>
        <end position="253"/>
    </location>
</feature>
<feature type="region of interest" description="Disordered" evidence="1">
    <location>
        <begin position="1"/>
        <end position="23"/>
    </location>
</feature>
<sequence length="775" mass="86789">MIAESQSGRYAKPTSHPRQMRVNSTRTGRGAYLFTLKLSAAGFGRVRLVALGPEASSGSVAPRRWHITIWKAGPVGDTPSLSVIIPIYNTERYLRECLESVLAQTLRGIEVVCVNDGSTDSSLSIMREYEARDPRVRVVDKPNGGYGHSVNRGLCEARGEYVAVVEPDDFIDAHMYEDLMAAACLADGTAADVVKSAYWNYYDVEGEPPHIEAPNLMNCMPAEQFRFTAHTHWEVLYHHPSIWSAIYRRAFLEERGIRMIEPKGAGWADNPFFFETLLQARSIVWVPAAYYYYRQTNPDSSSNLKDFHLPFDRLRDIRTLFDRLDERDPHVLICLYNRVFSYVNSVIGEFGFPESDPEIMGRIREEFAAIDQDVLYSAKRGIQRERLAYYEDVMGITRSRVPEHEPVEHPSVSIIVPMKDARPLLWDTFKSVMAQDLESFEVVCVDCASTDRSYAVACDAASSDGRFRVVPCDSGGIAQGCNAGIDAARGEFVYVLLPGMEMPEGFLASIVLALDEHPDASCSVFAKSPRFIGDFLPKGSRCAAMNSEGNLCALMLADGGVLGASSKLFRKAFLDEQGIRFDARETEEGLLFSLKALRGADAVLVQRKARIDDERLHLQERGRKDAGERFAARMDMLDALEAYVSAIGDEEAVRAFRCCAVSQLDRDVHLYCSTADGEEVFQRVLEALKGRFGLAHQGGMYFLNQGAYRHLQRAALMGYQQFVQRELMLASNNVIELRNRNRSIKDSGSYRFGRAVSKMARKMLPKSVIAKVKKG</sequence>
<dbReference type="AlphaFoldDB" id="A0A3N0B2W7"/>
<evidence type="ECO:0000259" key="2">
    <source>
        <dbReference type="Pfam" id="PF00535"/>
    </source>
</evidence>
<organism evidence="3 4">
    <name type="scientific">Slackia equolifaciens</name>
    <dbReference type="NCBI Taxonomy" id="498718"/>
    <lineage>
        <taxon>Bacteria</taxon>
        <taxon>Bacillati</taxon>
        <taxon>Actinomycetota</taxon>
        <taxon>Coriobacteriia</taxon>
        <taxon>Eggerthellales</taxon>
        <taxon>Eggerthellaceae</taxon>
        <taxon>Slackia</taxon>
    </lineage>
</organism>
<dbReference type="Pfam" id="PF00535">
    <property type="entry name" value="Glycos_transf_2"/>
    <property type="match status" value="2"/>
</dbReference>
<keyword evidence="4" id="KW-1185">Reference proteome</keyword>
<comment type="caution">
    <text evidence="3">The sequence shown here is derived from an EMBL/GenBank/DDBJ whole genome shotgun (WGS) entry which is preliminary data.</text>
</comment>
<reference evidence="4" key="1">
    <citation type="submission" date="2018-05" db="EMBL/GenBank/DDBJ databases">
        <title>Genome Sequencing of selected type strains of the family Eggerthellaceae.</title>
        <authorList>
            <person name="Danylec N."/>
            <person name="Stoll D.A."/>
            <person name="Doetsch A."/>
            <person name="Huch M."/>
        </authorList>
    </citation>
    <scope>NUCLEOTIDE SEQUENCE [LARGE SCALE GENOMIC DNA]</scope>
    <source>
        <strain evidence="4">DSM 24851</strain>
    </source>
</reference>
<dbReference type="Gene3D" id="3.90.550.10">
    <property type="entry name" value="Spore Coat Polysaccharide Biosynthesis Protein SpsA, Chain A"/>
    <property type="match status" value="2"/>
</dbReference>
<dbReference type="InterPro" id="IPR001173">
    <property type="entry name" value="Glyco_trans_2-like"/>
</dbReference>
<gene>
    <name evidence="3" type="ORF">DMP06_02300</name>
</gene>
<dbReference type="InterPro" id="IPR029044">
    <property type="entry name" value="Nucleotide-diphossugar_trans"/>
</dbReference>
<dbReference type="Proteomes" id="UP000269591">
    <property type="component" value="Unassembled WGS sequence"/>
</dbReference>
<dbReference type="EMBL" id="QIBX01000002">
    <property type="protein sequence ID" value="RNL41437.1"/>
    <property type="molecule type" value="Genomic_DNA"/>
</dbReference>
<evidence type="ECO:0000256" key="1">
    <source>
        <dbReference type="SAM" id="MobiDB-lite"/>
    </source>
</evidence>